<sequence>MTGNEEISLSGERVRLPGHPSPEVREYFRNLPTLQRCGSTAQHQVLLDVHDIAMDVARVLPRHAGWGVRLAELEAMADSAHSLGEALRAVRLAGRMLSEAIVEAEAVWKVPDQPSSPRRFGWCEASADRDQASAF</sequence>
<dbReference type="EMBL" id="JAOZYB010000377">
    <property type="protein sequence ID" value="MEB3967166.1"/>
    <property type="molecule type" value="Genomic_DNA"/>
</dbReference>
<name>A0ABU6CQZ6_9ACTN</name>
<comment type="caution">
    <text evidence="1">The sequence shown here is derived from an EMBL/GenBank/DDBJ whole genome shotgun (WGS) entry which is preliminary data.</text>
</comment>
<gene>
    <name evidence="1" type="ORF">OKJ48_44075</name>
</gene>
<reference evidence="1 2" key="1">
    <citation type="submission" date="2022-10" db="EMBL/GenBank/DDBJ databases">
        <authorList>
            <person name="Xie J."/>
            <person name="Shen N."/>
        </authorList>
    </citation>
    <scope>NUCLEOTIDE SEQUENCE [LARGE SCALE GENOMIC DNA]</scope>
    <source>
        <strain evidence="1 2">DSM 41681</strain>
    </source>
</reference>
<organism evidence="1 2">
    <name type="scientific">Streptomyces kunmingensis</name>
    <dbReference type="NCBI Taxonomy" id="68225"/>
    <lineage>
        <taxon>Bacteria</taxon>
        <taxon>Bacillati</taxon>
        <taxon>Actinomycetota</taxon>
        <taxon>Actinomycetes</taxon>
        <taxon>Kitasatosporales</taxon>
        <taxon>Streptomycetaceae</taxon>
        <taxon>Streptomyces</taxon>
    </lineage>
</organism>
<protein>
    <submittedName>
        <fullName evidence="1">Uncharacterized protein</fullName>
    </submittedName>
</protein>
<proteinExistence type="predicted"/>
<evidence type="ECO:0000313" key="1">
    <source>
        <dbReference type="EMBL" id="MEB3967166.1"/>
    </source>
</evidence>
<keyword evidence="2" id="KW-1185">Reference proteome</keyword>
<dbReference type="Proteomes" id="UP001352223">
    <property type="component" value="Unassembled WGS sequence"/>
</dbReference>
<accession>A0ABU6CQZ6</accession>
<dbReference type="RefSeq" id="WP_324777164.1">
    <property type="nucleotide sequence ID" value="NZ_BAAATS010000066.1"/>
</dbReference>
<evidence type="ECO:0000313" key="2">
    <source>
        <dbReference type="Proteomes" id="UP001352223"/>
    </source>
</evidence>